<sequence length="249" mass="28063">MRRSESAMTVENDVNQNAITLRERNHKGTIVPSLAISLVEAKERMDLLHQFVKEMMVEGRDYGVIGGFQKPTLLKPGAEKLCDIFGFSKHVNIINRIENWDKGIFAYEVKVTLVSKETGFMEAEGIGTCNNKEKAFVEQDPFSLVNTLLKMAKKRALIDAALTATRASGIFTQDIEDLPEHLSKIKGGDEPVTGKQLQMIFRTVSELNMRPEVAKEMMQIMYQVDHSTKLTKQQASSFTQDLLLLKIEP</sequence>
<protein>
    <submittedName>
        <fullName evidence="1">Uncharacterized protein</fullName>
    </submittedName>
</protein>
<organism evidence="1 2">
    <name type="scientific">Bacillus cereus</name>
    <dbReference type="NCBI Taxonomy" id="1396"/>
    <lineage>
        <taxon>Bacteria</taxon>
        <taxon>Bacillati</taxon>
        <taxon>Bacillota</taxon>
        <taxon>Bacilli</taxon>
        <taxon>Bacillales</taxon>
        <taxon>Bacillaceae</taxon>
        <taxon>Bacillus</taxon>
        <taxon>Bacillus cereus group</taxon>
    </lineage>
</organism>
<accession>A0A150B880</accession>
<dbReference type="AlphaFoldDB" id="A0A150B880"/>
<reference evidence="1 2" key="1">
    <citation type="submission" date="2015-12" db="EMBL/GenBank/DDBJ databases">
        <title>Bacillus cereus Group isolate.</title>
        <authorList>
            <person name="Kovac J."/>
        </authorList>
    </citation>
    <scope>NUCLEOTIDE SEQUENCE [LARGE SCALE GENOMIC DNA]</scope>
    <source>
        <strain evidence="1 2">FSL W8-0275</strain>
    </source>
</reference>
<name>A0A150B880_BACCE</name>
<gene>
    <name evidence="1" type="ORF">AT274_07705</name>
</gene>
<evidence type="ECO:0000313" key="2">
    <source>
        <dbReference type="Proteomes" id="UP000075591"/>
    </source>
</evidence>
<dbReference type="EMBL" id="LOMT01000002">
    <property type="protein sequence ID" value="KXY04235.1"/>
    <property type="molecule type" value="Genomic_DNA"/>
</dbReference>
<dbReference type="Proteomes" id="UP000075591">
    <property type="component" value="Unassembled WGS sequence"/>
</dbReference>
<evidence type="ECO:0000313" key="1">
    <source>
        <dbReference type="EMBL" id="KXY04235.1"/>
    </source>
</evidence>
<proteinExistence type="predicted"/>
<comment type="caution">
    <text evidence="1">The sequence shown here is derived from an EMBL/GenBank/DDBJ whole genome shotgun (WGS) entry which is preliminary data.</text>
</comment>